<dbReference type="Gene3D" id="3.30.420.10">
    <property type="entry name" value="Ribonuclease H-like superfamily/Ribonuclease H"/>
    <property type="match status" value="1"/>
</dbReference>
<proteinExistence type="predicted"/>
<evidence type="ECO:0000259" key="2">
    <source>
        <dbReference type="Pfam" id="PF16087"/>
    </source>
</evidence>
<evidence type="ECO:0000313" key="4">
    <source>
        <dbReference type="Proteomes" id="UP000235965"/>
    </source>
</evidence>
<dbReference type="PANTHER" id="PTHR47326">
    <property type="entry name" value="TRANSPOSABLE ELEMENT TC3 TRANSPOSASE-LIKE PROTEIN"/>
    <property type="match status" value="1"/>
</dbReference>
<feature type="domain" description="DUF4817" evidence="2">
    <location>
        <begin position="5"/>
        <end position="59"/>
    </location>
</feature>
<evidence type="ECO:0000313" key="3">
    <source>
        <dbReference type="EMBL" id="PNF32345.1"/>
    </source>
</evidence>
<dbReference type="InterPro" id="IPR036397">
    <property type="entry name" value="RNaseH_sf"/>
</dbReference>
<comment type="subcellular location">
    <subcellularLocation>
        <location evidence="1">Nucleus</location>
    </subcellularLocation>
</comment>
<dbReference type="PANTHER" id="PTHR47326:SF1">
    <property type="entry name" value="HTH PSQ-TYPE DOMAIN-CONTAINING PROTEIN"/>
    <property type="match status" value="1"/>
</dbReference>
<dbReference type="InParanoid" id="A0A2J7QUU4"/>
<accession>A0A2J7QUU4</accession>
<dbReference type="InterPro" id="IPR009057">
    <property type="entry name" value="Homeodomain-like_sf"/>
</dbReference>
<dbReference type="OrthoDB" id="6628920at2759"/>
<reference evidence="3" key="1">
    <citation type="submission" date="2017-12" db="EMBL/GenBank/DDBJ databases">
        <title>Hemimetabolous genomes reveal molecular basis of termite eusociality.</title>
        <authorList>
            <person name="Harrison M.C."/>
            <person name="Jongepier E."/>
            <person name="Robertson H.M."/>
            <person name="Arning N."/>
            <person name="Bitard-Feildel T."/>
            <person name="Chao H."/>
            <person name="Childers C.P."/>
            <person name="Dinh H."/>
            <person name="Doddapaneni H."/>
            <person name="Dugan S."/>
            <person name="Gowin J."/>
            <person name="Greiner C."/>
            <person name="Han Y."/>
            <person name="Hu H."/>
            <person name="Hughes D.S.T."/>
            <person name="Huylmans A.-K."/>
            <person name="Kemena C."/>
            <person name="Kremer L.P.M."/>
            <person name="Lee S.L."/>
            <person name="Lopez-Ezquerra A."/>
            <person name="Mallet L."/>
            <person name="Monroy-Kuhn J.M."/>
            <person name="Moser A."/>
            <person name="Murali S.C."/>
            <person name="Muzny D.M."/>
            <person name="Otani S."/>
            <person name="Piulachs M.-D."/>
            <person name="Poelchau M."/>
            <person name="Qu J."/>
            <person name="Schaub F."/>
            <person name="Wada-Katsumata A."/>
            <person name="Worley K.C."/>
            <person name="Xie Q."/>
            <person name="Ylla G."/>
            <person name="Poulsen M."/>
            <person name="Gibbs R.A."/>
            <person name="Schal C."/>
            <person name="Richards S."/>
            <person name="Belles X."/>
            <person name="Korb J."/>
            <person name="Bornberg-Bauer E."/>
        </authorList>
    </citation>
    <scope>NUCLEOTIDE SEQUENCE [LARGE SCALE GENOMIC DNA]</scope>
    <source>
        <tissue evidence="3">Whole body</tissue>
    </source>
</reference>
<dbReference type="InterPro" id="IPR032135">
    <property type="entry name" value="DUF4817"/>
</dbReference>
<dbReference type="SUPFAM" id="SSF46689">
    <property type="entry name" value="Homeodomain-like"/>
    <property type="match status" value="1"/>
</dbReference>
<dbReference type="GO" id="GO:0003676">
    <property type="term" value="F:nucleic acid binding"/>
    <property type="evidence" value="ECO:0007669"/>
    <property type="project" value="InterPro"/>
</dbReference>
<organism evidence="3 4">
    <name type="scientific">Cryptotermes secundus</name>
    <dbReference type="NCBI Taxonomy" id="105785"/>
    <lineage>
        <taxon>Eukaryota</taxon>
        <taxon>Metazoa</taxon>
        <taxon>Ecdysozoa</taxon>
        <taxon>Arthropoda</taxon>
        <taxon>Hexapoda</taxon>
        <taxon>Insecta</taxon>
        <taxon>Pterygota</taxon>
        <taxon>Neoptera</taxon>
        <taxon>Polyneoptera</taxon>
        <taxon>Dictyoptera</taxon>
        <taxon>Blattodea</taxon>
        <taxon>Blattoidea</taxon>
        <taxon>Termitoidae</taxon>
        <taxon>Kalotermitidae</taxon>
        <taxon>Cryptotermitinae</taxon>
        <taxon>Cryptotermes</taxon>
    </lineage>
</organism>
<protein>
    <recommendedName>
        <fullName evidence="2">DUF4817 domain-containing protein</fullName>
    </recommendedName>
</protein>
<dbReference type="EMBL" id="NEVH01010486">
    <property type="protein sequence ID" value="PNF32345.1"/>
    <property type="molecule type" value="Genomic_DNA"/>
</dbReference>
<sequence>MAWHSEHRAFVVEEYICNGELVITTQRAFRIRFELGRHDPVPDRKTIHVWVSNFRATGSALKKKSPGRPRTVTTPENVARVRASIQQSPKCSTLKHAAALGLSDRSVRRILHRNLHMHPYKMMVTQELSERDFETRKAALYKHRPTTLQALKEAITQAVAAIPPEMTRRTMDNFQERLRQCVNNGGRHLPEIIFKTK</sequence>
<dbReference type="GO" id="GO:0005634">
    <property type="term" value="C:nucleus"/>
    <property type="evidence" value="ECO:0007669"/>
    <property type="project" value="UniProtKB-SubCell"/>
</dbReference>
<dbReference type="AlphaFoldDB" id="A0A2J7QUU4"/>
<evidence type="ECO:0000256" key="1">
    <source>
        <dbReference type="ARBA" id="ARBA00004123"/>
    </source>
</evidence>
<gene>
    <name evidence="3" type="ORF">B7P43_G13152</name>
</gene>
<dbReference type="Proteomes" id="UP000235965">
    <property type="component" value="Unassembled WGS sequence"/>
</dbReference>
<dbReference type="STRING" id="105785.A0A2J7QUU4"/>
<keyword evidence="4" id="KW-1185">Reference proteome</keyword>
<dbReference type="Pfam" id="PF16087">
    <property type="entry name" value="DUF4817"/>
    <property type="match status" value="1"/>
</dbReference>
<comment type="caution">
    <text evidence="3">The sequence shown here is derived from an EMBL/GenBank/DDBJ whole genome shotgun (WGS) entry which is preliminary data.</text>
</comment>
<name>A0A2J7QUU4_9NEOP</name>